<evidence type="ECO:0000256" key="3">
    <source>
        <dbReference type="ARBA" id="ARBA00022603"/>
    </source>
</evidence>
<dbReference type="KEGG" id="pfuw:KF707C_8130"/>
<feature type="domain" description="Methyltransferase small" evidence="7">
    <location>
        <begin position="201"/>
        <end position="371"/>
    </location>
</feature>
<keyword evidence="1 6" id="KW-0963">Cytoplasm</keyword>
<dbReference type="InterPro" id="IPR017237">
    <property type="entry name" value="RLMG"/>
</dbReference>
<evidence type="ECO:0000256" key="2">
    <source>
        <dbReference type="ARBA" id="ARBA00022552"/>
    </source>
</evidence>
<dbReference type="SUPFAM" id="SSF53335">
    <property type="entry name" value="S-adenosyl-L-methionine-dependent methyltransferases"/>
    <property type="match status" value="1"/>
</dbReference>
<comment type="similarity">
    <text evidence="6">Belongs to the methyltransferase superfamily. RlmG family.</text>
</comment>
<dbReference type="Pfam" id="PF26049">
    <property type="entry name" value="RLMG_N"/>
    <property type="match status" value="1"/>
</dbReference>
<evidence type="ECO:0000256" key="6">
    <source>
        <dbReference type="HAMAP-Rule" id="MF_01859"/>
    </source>
</evidence>
<dbReference type="Gene3D" id="3.40.50.150">
    <property type="entry name" value="Vaccinia Virus protein VP39"/>
    <property type="match status" value="2"/>
</dbReference>
<dbReference type="GO" id="GO:0052916">
    <property type="term" value="F:23S rRNA (guanine(1835)-N(2))-methyltransferase activity"/>
    <property type="evidence" value="ECO:0007669"/>
    <property type="project" value="UniProtKB-EC"/>
</dbReference>
<dbReference type="InterPro" id="IPR029063">
    <property type="entry name" value="SAM-dependent_MTases_sf"/>
</dbReference>
<dbReference type="AlphaFoldDB" id="A0AAD1BWT3"/>
<dbReference type="Proteomes" id="UP000218554">
    <property type="component" value="Chromosome"/>
</dbReference>
<comment type="subcellular location">
    <subcellularLocation>
        <location evidence="6">Cytoplasm</location>
    </subcellularLocation>
</comment>
<dbReference type="GO" id="GO:0005737">
    <property type="term" value="C:cytoplasm"/>
    <property type="evidence" value="ECO:0007669"/>
    <property type="project" value="UniProtKB-SubCell"/>
</dbReference>
<keyword evidence="3 6" id="KW-0489">Methyltransferase</keyword>
<accession>A0AAD1BWT3</accession>
<dbReference type="GO" id="GO:0003676">
    <property type="term" value="F:nucleic acid binding"/>
    <property type="evidence" value="ECO:0007669"/>
    <property type="project" value="InterPro"/>
</dbReference>
<protein>
    <recommendedName>
        <fullName evidence="6">Ribosomal RNA large subunit methyltransferase G</fullName>
        <ecNumber evidence="6">2.1.1.174</ecNumber>
    </recommendedName>
    <alternativeName>
        <fullName evidence="6">23S rRNA m2G1835 methyltransferase</fullName>
    </alternativeName>
    <alternativeName>
        <fullName evidence="6">rRNA (guanine-N(2)-)-methyltransferase RlmG</fullName>
    </alternativeName>
</protein>
<evidence type="ECO:0000313" key="9">
    <source>
        <dbReference type="EMBL" id="BAU72501.1"/>
    </source>
</evidence>
<gene>
    <name evidence="6" type="primary">rlmG</name>
    <name evidence="9" type="ORF">KF707C_8130</name>
</gene>
<dbReference type="HAMAP" id="MF_01859">
    <property type="entry name" value="23SrRNA_methyltr_G"/>
    <property type="match status" value="1"/>
</dbReference>
<name>A0AAD1BWT3_METFU</name>
<dbReference type="PIRSF" id="PIRSF037565">
    <property type="entry name" value="RRNA_m2G_Mtase_RsmD_prd"/>
    <property type="match status" value="1"/>
</dbReference>
<feature type="domain" description="RlmG N-terminal" evidence="8">
    <location>
        <begin position="1"/>
        <end position="181"/>
    </location>
</feature>
<dbReference type="Pfam" id="PF05175">
    <property type="entry name" value="MTS"/>
    <property type="match status" value="1"/>
</dbReference>
<reference evidence="10" key="1">
    <citation type="submission" date="2015-05" db="EMBL/GenBank/DDBJ databases">
        <title>Draft genome sequencing of a biphenyl-degrading bacterium, Pseudomonas balearica KF707 (=NBRC110670).</title>
        <authorList>
            <person name="Kimura N."/>
            <person name="Hirose J."/>
            <person name="Watanabe T."/>
            <person name="Suenaga H."/>
            <person name="Fujihara H."/>
            <person name="Noguchi M."/>
            <person name="Hashimoto M."/>
            <person name="Shimodaira J."/>
            <person name="Tsuchikane K."/>
            <person name="Hosoyama A."/>
            <person name="Yamazoe A."/>
            <person name="Fujita N."/>
            <person name="Furukawa K."/>
        </authorList>
    </citation>
    <scope>NUCLEOTIDE SEQUENCE [LARGE SCALE GENOMIC DNA]</scope>
    <source>
        <strain evidence="10">DSM 10086 / NBRC 110670 / KF707</strain>
    </source>
</reference>
<evidence type="ECO:0000313" key="10">
    <source>
        <dbReference type="Proteomes" id="UP000218554"/>
    </source>
</evidence>
<proteinExistence type="inferred from homology"/>
<dbReference type="PANTHER" id="PTHR47816">
    <property type="entry name" value="RIBOSOMAL RNA SMALL SUBUNIT METHYLTRANSFERASE C"/>
    <property type="match status" value="1"/>
</dbReference>
<reference evidence="9 10" key="2">
    <citation type="journal article" date="2017" name="Int. J. Syst. Evol. Microbiol.">
        <title>Pseudomonas furukawaii sp. nov., a polychlorinated biphenyl-degrading bacterium isolated from biphenyl-contaminated soil in Japan.</title>
        <authorList>
            <person name="Kimura N."/>
            <person name="Watanabe T."/>
            <person name="Suenaga H."/>
            <person name="Fujihara H."/>
            <person name="Futagami T."/>
            <person name="Goto M."/>
            <person name="Hanada S."/>
            <person name="Hirose J."/>
        </authorList>
    </citation>
    <scope>NUCLEOTIDE SEQUENCE [LARGE SCALE GENOMIC DNA]</scope>
    <source>
        <strain evidence="10">DSM 10086 / NBRC 110670 / KF707</strain>
    </source>
</reference>
<dbReference type="PANTHER" id="PTHR47816:SF5">
    <property type="entry name" value="RIBOSOMAL RNA LARGE SUBUNIT METHYLTRANSFERASE G"/>
    <property type="match status" value="1"/>
</dbReference>
<evidence type="ECO:0000256" key="4">
    <source>
        <dbReference type="ARBA" id="ARBA00022679"/>
    </source>
</evidence>
<evidence type="ECO:0000256" key="1">
    <source>
        <dbReference type="ARBA" id="ARBA00022490"/>
    </source>
</evidence>
<comment type="function">
    <text evidence="6">Specifically methylates the guanine in position 1835 (m2G1835) of 23S rRNA.</text>
</comment>
<comment type="catalytic activity">
    <reaction evidence="6">
        <text>guanosine(1835) in 23S rRNA + S-adenosyl-L-methionine = N(2)-methylguanosine(1835) in 23S rRNA + S-adenosyl-L-homocysteine + H(+)</text>
        <dbReference type="Rhea" id="RHEA:42744"/>
        <dbReference type="Rhea" id="RHEA-COMP:10217"/>
        <dbReference type="Rhea" id="RHEA-COMP:10218"/>
        <dbReference type="ChEBI" id="CHEBI:15378"/>
        <dbReference type="ChEBI" id="CHEBI:57856"/>
        <dbReference type="ChEBI" id="CHEBI:59789"/>
        <dbReference type="ChEBI" id="CHEBI:74269"/>
        <dbReference type="ChEBI" id="CHEBI:74481"/>
        <dbReference type="EC" id="2.1.1.174"/>
    </reaction>
</comment>
<keyword evidence="5 6" id="KW-0949">S-adenosyl-L-methionine</keyword>
<keyword evidence="4 6" id="KW-0808">Transferase</keyword>
<dbReference type="InterPro" id="IPR046977">
    <property type="entry name" value="RsmC/RlmG"/>
</dbReference>
<evidence type="ECO:0000259" key="7">
    <source>
        <dbReference type="Pfam" id="PF05175"/>
    </source>
</evidence>
<sequence>MPIFATPFAHLDLVRQPEQRDDPLQAFDAADEYLLNHLHEQGVTPDARVLVLNDSFGALAASLAPQVRVTSSGDSHLGYLGLVRNLARNGLEAGQVAFVPASEPLVGPFDRVLIRVPKTLALLEEQLIRLQGQLAPGASVVAAGMVKHLPHAAGDLLTRYIGPMQPSLAVKKARLLIATPDARPAVTSPYPTRYQLDSPRLTLVNHANVFCREGLDIGTRAFLPHLPRSLAAVRAADLGCGNGILGIAYALANPQAEMTLVDESYMAVQSARENWRAALGDRPADIRAGDGLAEQPEDSLDLVLCNPPFHQQQVVGDFLAWRMFVQARNALVTGGELWIVGNRHLGYHAKLKRLFRGVEQVAATPKFVVLKASK</sequence>
<dbReference type="EMBL" id="AP014862">
    <property type="protein sequence ID" value="BAU72501.1"/>
    <property type="molecule type" value="Genomic_DNA"/>
</dbReference>
<dbReference type="CDD" id="cd02440">
    <property type="entry name" value="AdoMet_MTases"/>
    <property type="match status" value="1"/>
</dbReference>
<dbReference type="InterPro" id="IPR007848">
    <property type="entry name" value="Small_mtfrase_dom"/>
</dbReference>
<organism evidence="9 10">
    <name type="scientific">Metapseudomonas furukawaii</name>
    <name type="common">Pseudomonas furukawaii</name>
    <dbReference type="NCBI Taxonomy" id="1149133"/>
    <lineage>
        <taxon>Bacteria</taxon>
        <taxon>Pseudomonadati</taxon>
        <taxon>Pseudomonadota</taxon>
        <taxon>Gammaproteobacteria</taxon>
        <taxon>Pseudomonadales</taxon>
        <taxon>Pseudomonadaceae</taxon>
        <taxon>Metapseudomonas</taxon>
    </lineage>
</organism>
<evidence type="ECO:0000259" key="8">
    <source>
        <dbReference type="Pfam" id="PF26049"/>
    </source>
</evidence>
<dbReference type="InterPro" id="IPR002052">
    <property type="entry name" value="DNA_methylase_N6_adenine_CS"/>
</dbReference>
<keyword evidence="2 6" id="KW-0698">rRNA processing</keyword>
<dbReference type="InterPro" id="IPR058679">
    <property type="entry name" value="RlmG_N"/>
</dbReference>
<evidence type="ECO:0000256" key="5">
    <source>
        <dbReference type="ARBA" id="ARBA00022691"/>
    </source>
</evidence>
<dbReference type="RefSeq" id="WP_004420202.1">
    <property type="nucleotide sequence ID" value="NZ_AJMR01000047.1"/>
</dbReference>
<dbReference type="PROSITE" id="PS00092">
    <property type="entry name" value="N6_MTASE"/>
    <property type="match status" value="1"/>
</dbReference>
<keyword evidence="10" id="KW-1185">Reference proteome</keyword>
<dbReference type="EC" id="2.1.1.174" evidence="6"/>